<evidence type="ECO:0000256" key="9">
    <source>
        <dbReference type="SAM" id="Phobius"/>
    </source>
</evidence>
<dbReference type="InterPro" id="IPR009038">
    <property type="entry name" value="GOLD_dom"/>
</dbReference>
<sequence>MRATSIVAGLLATLIPSVSATALTYKLDAHEKACFYADVTQKDVKVAFYFAVQSGGSFDIDYQVTGPLDKVILDGTKERQGDFVFTAQSIGEYSFCFSNEMSTFAEKLVDFEIAVENEQKAELPSRQGASPEQASAVEESITKVSHLLSTISRNQKYFRTRENRNFSTVRSTERRIFNFSVIESLMMVSMAGLQVFIVRFFFQGARKAEGLPSEDISGRTIGIGPLDTAPGIDPRSSVDDYNRVMLQYTQRQIEAFTQAGDNVLTRRNSGNSRSSGRSGQSNASSMTNMVGAGTAMPPQQTGRNTSTQSPEGART</sequence>
<proteinExistence type="inferred from homology"/>
<evidence type="ECO:0000256" key="6">
    <source>
        <dbReference type="ARBA" id="ARBA00023136"/>
    </source>
</evidence>
<evidence type="ECO:0000256" key="10">
    <source>
        <dbReference type="SAM" id="SignalP"/>
    </source>
</evidence>
<dbReference type="PROSITE" id="PS50866">
    <property type="entry name" value="GOLD"/>
    <property type="match status" value="1"/>
</dbReference>
<evidence type="ECO:0000256" key="4">
    <source>
        <dbReference type="ARBA" id="ARBA00022729"/>
    </source>
</evidence>
<feature type="compositionally biased region" description="Low complexity" evidence="8">
    <location>
        <begin position="266"/>
        <end position="285"/>
    </location>
</feature>
<evidence type="ECO:0000259" key="11">
    <source>
        <dbReference type="PROSITE" id="PS50866"/>
    </source>
</evidence>
<reference evidence="13" key="1">
    <citation type="journal article" date="2015" name="Genome Announc.">
        <title>Draft genome sequence of Talaromyces cellulolyticus strain Y-94, a source of lignocellulosic biomass-degrading enzymes.</title>
        <authorList>
            <person name="Fujii T."/>
            <person name="Koike H."/>
            <person name="Sawayama S."/>
            <person name="Yano S."/>
            <person name="Inoue H."/>
        </authorList>
    </citation>
    <scope>NUCLEOTIDE SEQUENCE [LARGE SCALE GENOMIC DNA]</scope>
    <source>
        <strain evidence="13">Y-94</strain>
    </source>
</reference>
<keyword evidence="5 9" id="KW-1133">Transmembrane helix</keyword>
<feature type="region of interest" description="Disordered" evidence="8">
    <location>
        <begin position="212"/>
        <end position="236"/>
    </location>
</feature>
<dbReference type="GO" id="GO:0012505">
    <property type="term" value="C:endomembrane system"/>
    <property type="evidence" value="ECO:0007669"/>
    <property type="project" value="UniProtKB-SubCell"/>
</dbReference>
<evidence type="ECO:0000256" key="2">
    <source>
        <dbReference type="ARBA" id="ARBA00007104"/>
    </source>
</evidence>
<keyword evidence="13" id="KW-1185">Reference proteome</keyword>
<feature type="transmembrane region" description="Helical" evidence="9">
    <location>
        <begin position="176"/>
        <end position="202"/>
    </location>
</feature>
<feature type="compositionally biased region" description="Polar residues" evidence="8">
    <location>
        <begin position="297"/>
        <end position="315"/>
    </location>
</feature>
<comment type="similarity">
    <text evidence="2">Belongs to the EMP24/GP25L family.</text>
</comment>
<organism evidence="12 13">
    <name type="scientific">Talaromyces pinophilus</name>
    <name type="common">Penicillium pinophilum</name>
    <dbReference type="NCBI Taxonomy" id="128442"/>
    <lineage>
        <taxon>Eukaryota</taxon>
        <taxon>Fungi</taxon>
        <taxon>Dikarya</taxon>
        <taxon>Ascomycota</taxon>
        <taxon>Pezizomycotina</taxon>
        <taxon>Eurotiomycetes</taxon>
        <taxon>Eurotiomycetidae</taxon>
        <taxon>Eurotiales</taxon>
        <taxon>Trichocomaceae</taxon>
        <taxon>Talaromyces</taxon>
        <taxon>Talaromyces sect. Talaromyces</taxon>
    </lineage>
</organism>
<feature type="signal peptide" evidence="10">
    <location>
        <begin position="1"/>
        <end position="20"/>
    </location>
</feature>
<evidence type="ECO:0000256" key="3">
    <source>
        <dbReference type="ARBA" id="ARBA00022692"/>
    </source>
</evidence>
<evidence type="ECO:0000256" key="1">
    <source>
        <dbReference type="ARBA" id="ARBA00004479"/>
    </source>
</evidence>
<dbReference type="SMART" id="SM01190">
    <property type="entry name" value="EMP24_GP25L"/>
    <property type="match status" value="1"/>
</dbReference>
<dbReference type="PANTHER" id="PTHR22811">
    <property type="entry name" value="TRANSMEMBRANE EMP24 DOMAIN-CONTAINING PROTEIN"/>
    <property type="match status" value="1"/>
</dbReference>
<gene>
    <name evidence="12" type="ORF">TCE0_018r05178</name>
</gene>
<evidence type="ECO:0000313" key="13">
    <source>
        <dbReference type="Proteomes" id="UP000053095"/>
    </source>
</evidence>
<feature type="chain" id="PRO_5021987531" evidence="10">
    <location>
        <begin position="21"/>
        <end position="315"/>
    </location>
</feature>
<dbReference type="InterPro" id="IPR036598">
    <property type="entry name" value="GOLD_dom_sf"/>
</dbReference>
<keyword evidence="12" id="KW-0675">Receptor</keyword>
<dbReference type="Pfam" id="PF01105">
    <property type="entry name" value="EMP24_GP25L"/>
    <property type="match status" value="1"/>
</dbReference>
<feature type="region of interest" description="Disordered" evidence="8">
    <location>
        <begin position="259"/>
        <end position="315"/>
    </location>
</feature>
<evidence type="ECO:0000313" key="12">
    <source>
        <dbReference type="EMBL" id="GAM36240.1"/>
    </source>
</evidence>
<keyword evidence="6 9" id="KW-0472">Membrane</keyword>
<comment type="subcellular location">
    <subcellularLocation>
        <location evidence="7">Endomembrane system</location>
        <topology evidence="7">Single-pass membrane protein</topology>
    </subcellularLocation>
    <subcellularLocation>
        <location evidence="1">Membrane</location>
        <topology evidence="1">Single-pass type I membrane protein</topology>
    </subcellularLocation>
</comment>
<dbReference type="AlphaFoldDB" id="A0A510NVG7"/>
<dbReference type="GO" id="GO:0016020">
    <property type="term" value="C:membrane"/>
    <property type="evidence" value="ECO:0007669"/>
    <property type="project" value="UniProtKB-SubCell"/>
</dbReference>
<feature type="domain" description="GOLD" evidence="11">
    <location>
        <begin position="32"/>
        <end position="115"/>
    </location>
</feature>
<protein>
    <submittedName>
        <fullName evidence="12">Endosomal cargo receptor</fullName>
    </submittedName>
</protein>
<keyword evidence="3 9" id="KW-0812">Transmembrane</keyword>
<dbReference type="EMBL" id="DF933814">
    <property type="protein sequence ID" value="GAM36240.1"/>
    <property type="molecule type" value="Genomic_DNA"/>
</dbReference>
<evidence type="ECO:0000256" key="5">
    <source>
        <dbReference type="ARBA" id="ARBA00022989"/>
    </source>
</evidence>
<dbReference type="SUPFAM" id="SSF101576">
    <property type="entry name" value="Supernatant protein factor (SPF), C-terminal domain"/>
    <property type="match status" value="1"/>
</dbReference>
<evidence type="ECO:0000256" key="7">
    <source>
        <dbReference type="ARBA" id="ARBA00037847"/>
    </source>
</evidence>
<keyword evidence="4 10" id="KW-0732">Signal</keyword>
<dbReference type="InterPro" id="IPR015720">
    <property type="entry name" value="Emp24-like"/>
</dbReference>
<dbReference type="Proteomes" id="UP000053095">
    <property type="component" value="Unassembled WGS sequence"/>
</dbReference>
<accession>A0A510NVG7</accession>
<evidence type="ECO:0000256" key="8">
    <source>
        <dbReference type="SAM" id="MobiDB-lite"/>
    </source>
</evidence>
<name>A0A510NVG7_TALPI</name>